<name>A0A0A9FTF4_ARUDO</name>
<dbReference type="EMBL" id="GBRH01182339">
    <property type="protein sequence ID" value="JAE15557.1"/>
    <property type="molecule type" value="Transcribed_RNA"/>
</dbReference>
<accession>A0A0A9FTF4</accession>
<evidence type="ECO:0000256" key="1">
    <source>
        <dbReference type="SAM" id="MobiDB-lite"/>
    </source>
</evidence>
<feature type="region of interest" description="Disordered" evidence="1">
    <location>
        <begin position="1"/>
        <end position="25"/>
    </location>
</feature>
<protein>
    <submittedName>
        <fullName evidence="2">Uncharacterized protein</fullName>
    </submittedName>
</protein>
<organism evidence="2">
    <name type="scientific">Arundo donax</name>
    <name type="common">Giant reed</name>
    <name type="synonym">Donax arundinaceus</name>
    <dbReference type="NCBI Taxonomy" id="35708"/>
    <lineage>
        <taxon>Eukaryota</taxon>
        <taxon>Viridiplantae</taxon>
        <taxon>Streptophyta</taxon>
        <taxon>Embryophyta</taxon>
        <taxon>Tracheophyta</taxon>
        <taxon>Spermatophyta</taxon>
        <taxon>Magnoliopsida</taxon>
        <taxon>Liliopsida</taxon>
        <taxon>Poales</taxon>
        <taxon>Poaceae</taxon>
        <taxon>PACMAD clade</taxon>
        <taxon>Arundinoideae</taxon>
        <taxon>Arundineae</taxon>
        <taxon>Arundo</taxon>
    </lineage>
</organism>
<reference evidence="2" key="1">
    <citation type="submission" date="2014-09" db="EMBL/GenBank/DDBJ databases">
        <authorList>
            <person name="Magalhaes I.L.F."/>
            <person name="Oliveira U."/>
            <person name="Santos F.R."/>
            <person name="Vidigal T.H.D.A."/>
            <person name="Brescovit A.D."/>
            <person name="Santos A.J."/>
        </authorList>
    </citation>
    <scope>NUCLEOTIDE SEQUENCE</scope>
    <source>
        <tissue evidence="2">Shoot tissue taken approximately 20 cm above the soil surface</tissue>
    </source>
</reference>
<evidence type="ECO:0000313" key="2">
    <source>
        <dbReference type="EMBL" id="JAE15557.1"/>
    </source>
</evidence>
<dbReference type="AlphaFoldDB" id="A0A0A9FTF4"/>
<proteinExistence type="predicted"/>
<sequence length="25" mass="2915">MANYRPKKAKEVTASPTRIKAKRRN</sequence>
<reference evidence="2" key="2">
    <citation type="journal article" date="2015" name="Data Brief">
        <title>Shoot transcriptome of the giant reed, Arundo donax.</title>
        <authorList>
            <person name="Barrero R.A."/>
            <person name="Guerrero F.D."/>
            <person name="Moolhuijzen P."/>
            <person name="Goolsby J.A."/>
            <person name="Tidwell J."/>
            <person name="Bellgard S.E."/>
            <person name="Bellgard M.I."/>
        </authorList>
    </citation>
    <scope>NUCLEOTIDE SEQUENCE</scope>
    <source>
        <tissue evidence="2">Shoot tissue taken approximately 20 cm above the soil surface</tissue>
    </source>
</reference>